<evidence type="ECO:0000256" key="1">
    <source>
        <dbReference type="SAM" id="MobiDB-lite"/>
    </source>
</evidence>
<dbReference type="Gramene" id="evm.model.10.738">
    <property type="protein sequence ID" value="cds.evm.model.10.738"/>
    <property type="gene ID" value="evm.TU.10.738"/>
</dbReference>
<accession>A0A803QQ61</accession>
<feature type="compositionally biased region" description="Basic and acidic residues" evidence="1">
    <location>
        <begin position="16"/>
        <end position="32"/>
    </location>
</feature>
<evidence type="ECO:0000313" key="3">
    <source>
        <dbReference type="Proteomes" id="UP000596661"/>
    </source>
</evidence>
<organism evidence="2 3">
    <name type="scientific">Cannabis sativa</name>
    <name type="common">Hemp</name>
    <name type="synonym">Marijuana</name>
    <dbReference type="NCBI Taxonomy" id="3483"/>
    <lineage>
        <taxon>Eukaryota</taxon>
        <taxon>Viridiplantae</taxon>
        <taxon>Streptophyta</taxon>
        <taxon>Embryophyta</taxon>
        <taxon>Tracheophyta</taxon>
        <taxon>Spermatophyta</taxon>
        <taxon>Magnoliopsida</taxon>
        <taxon>eudicotyledons</taxon>
        <taxon>Gunneridae</taxon>
        <taxon>Pentapetalae</taxon>
        <taxon>rosids</taxon>
        <taxon>fabids</taxon>
        <taxon>Rosales</taxon>
        <taxon>Cannabaceae</taxon>
        <taxon>Cannabis</taxon>
    </lineage>
</organism>
<name>A0A803QQ61_CANSA</name>
<dbReference type="EnsemblPlants" id="evm.model.10.738">
    <property type="protein sequence ID" value="cds.evm.model.10.738"/>
    <property type="gene ID" value="evm.TU.10.738"/>
</dbReference>
<dbReference type="EMBL" id="UZAU01000811">
    <property type="status" value="NOT_ANNOTATED_CDS"/>
    <property type="molecule type" value="Genomic_DNA"/>
</dbReference>
<reference evidence="2" key="1">
    <citation type="submission" date="2021-03" db="UniProtKB">
        <authorList>
            <consortium name="EnsemblPlants"/>
        </authorList>
    </citation>
    <scope>IDENTIFICATION</scope>
</reference>
<dbReference type="Proteomes" id="UP000596661">
    <property type="component" value="Unassembled WGS sequence"/>
</dbReference>
<keyword evidence="3" id="KW-1185">Reference proteome</keyword>
<evidence type="ECO:0000313" key="2">
    <source>
        <dbReference type="EnsemblPlants" id="cds.evm.model.10.738"/>
    </source>
</evidence>
<protein>
    <submittedName>
        <fullName evidence="2">Uncharacterized protein</fullName>
    </submittedName>
</protein>
<feature type="region of interest" description="Disordered" evidence="1">
    <location>
        <begin position="16"/>
        <end position="49"/>
    </location>
</feature>
<sequence length="104" mass="11630">MKKALKYDEHVMEDWEPCHPNPMREEEERVERFTTTYPDKGAPGASTSERVKGPYASFIPLTSLGLKKSSRVQGKSYSSSLNGRAHAKVSICIDVCLYLFSCGV</sequence>
<dbReference type="AlphaFoldDB" id="A0A803QQ61"/>
<proteinExistence type="predicted"/>